<keyword evidence="1" id="KW-0521">NADP</keyword>
<keyword evidence="3" id="KW-0862">Zinc</keyword>
<accession>A0A0S4IT20</accession>
<evidence type="ECO:0000313" key="5">
    <source>
        <dbReference type="EMBL" id="CUF10902.1"/>
    </source>
</evidence>
<dbReference type="AlphaFoldDB" id="A0A0S4IT20"/>
<dbReference type="Pfam" id="PF00107">
    <property type="entry name" value="ADH_zinc_N"/>
    <property type="match status" value="1"/>
</dbReference>
<dbReference type="SUPFAM" id="SSF51735">
    <property type="entry name" value="NAD(P)-binding Rossmann-fold domains"/>
    <property type="match status" value="1"/>
</dbReference>
<dbReference type="GO" id="GO:0016491">
    <property type="term" value="F:oxidoreductase activity"/>
    <property type="evidence" value="ECO:0007669"/>
    <property type="project" value="UniProtKB-KW"/>
</dbReference>
<name>A0A0S4IT20_BODSA</name>
<organism evidence="5 6">
    <name type="scientific">Bodo saltans</name>
    <name type="common">Flagellated protozoan</name>
    <dbReference type="NCBI Taxonomy" id="75058"/>
    <lineage>
        <taxon>Eukaryota</taxon>
        <taxon>Discoba</taxon>
        <taxon>Euglenozoa</taxon>
        <taxon>Kinetoplastea</taxon>
        <taxon>Metakinetoplastina</taxon>
        <taxon>Eubodonida</taxon>
        <taxon>Bodonidae</taxon>
        <taxon>Bodo</taxon>
    </lineage>
</organism>
<keyword evidence="3" id="KW-0479">Metal-binding</keyword>
<keyword evidence="2" id="KW-0560">Oxidoreductase</keyword>
<dbReference type="PROSITE" id="PS00059">
    <property type="entry name" value="ADH_ZINC"/>
    <property type="match status" value="1"/>
</dbReference>
<evidence type="ECO:0000313" key="6">
    <source>
        <dbReference type="Proteomes" id="UP000051952"/>
    </source>
</evidence>
<dbReference type="GO" id="GO:0008270">
    <property type="term" value="F:zinc ion binding"/>
    <property type="evidence" value="ECO:0007669"/>
    <property type="project" value="InterPro"/>
</dbReference>
<evidence type="ECO:0000256" key="3">
    <source>
        <dbReference type="RuleBase" id="RU361277"/>
    </source>
</evidence>
<dbReference type="InterPro" id="IPR002328">
    <property type="entry name" value="ADH_Zn_CS"/>
</dbReference>
<dbReference type="InterPro" id="IPR013149">
    <property type="entry name" value="ADH-like_C"/>
</dbReference>
<dbReference type="InterPro" id="IPR011032">
    <property type="entry name" value="GroES-like_sf"/>
</dbReference>
<dbReference type="InterPro" id="IPR013154">
    <property type="entry name" value="ADH-like_N"/>
</dbReference>
<protein>
    <submittedName>
        <fullName evidence="5">Alcohol dehydrogenase, putative</fullName>
    </submittedName>
</protein>
<comment type="similarity">
    <text evidence="3">Belongs to the zinc-containing alcohol dehydrogenase family.</text>
</comment>
<dbReference type="EMBL" id="CYKH01000241">
    <property type="protein sequence ID" value="CUF10902.1"/>
    <property type="molecule type" value="Genomic_DNA"/>
</dbReference>
<feature type="domain" description="Enoyl reductase (ER)" evidence="4">
    <location>
        <begin position="16"/>
        <end position="337"/>
    </location>
</feature>
<keyword evidence="6" id="KW-1185">Reference proteome</keyword>
<dbReference type="Pfam" id="PF08240">
    <property type="entry name" value="ADH_N"/>
    <property type="match status" value="1"/>
</dbReference>
<evidence type="ECO:0000256" key="1">
    <source>
        <dbReference type="ARBA" id="ARBA00022857"/>
    </source>
</evidence>
<dbReference type="InterPro" id="IPR036291">
    <property type="entry name" value="NAD(P)-bd_dom_sf"/>
</dbReference>
<comment type="cofactor">
    <cofactor evidence="3">
        <name>Zn(2+)</name>
        <dbReference type="ChEBI" id="CHEBI:29105"/>
    </cofactor>
</comment>
<dbReference type="Gene3D" id="3.90.180.10">
    <property type="entry name" value="Medium-chain alcohol dehydrogenases, catalytic domain"/>
    <property type="match status" value="1"/>
</dbReference>
<dbReference type="SUPFAM" id="SSF50129">
    <property type="entry name" value="GroES-like"/>
    <property type="match status" value="1"/>
</dbReference>
<dbReference type="OrthoDB" id="256333at2759"/>
<dbReference type="InterPro" id="IPR051603">
    <property type="entry name" value="Zinc-ADH_QOR/CCCR"/>
</dbReference>
<dbReference type="PANTHER" id="PTHR44154">
    <property type="entry name" value="QUINONE OXIDOREDUCTASE"/>
    <property type="match status" value="1"/>
</dbReference>
<evidence type="ECO:0000259" key="4">
    <source>
        <dbReference type="SMART" id="SM00829"/>
    </source>
</evidence>
<dbReference type="OMA" id="VDNWIRD"/>
<dbReference type="InterPro" id="IPR020843">
    <property type="entry name" value="ER"/>
</dbReference>
<dbReference type="Proteomes" id="UP000051952">
    <property type="component" value="Unassembled WGS sequence"/>
</dbReference>
<sequence length="343" mass="36134">MSLPKMYRALQLAQPGSIDQFQLAQRALRLPKSNEVLVKVAGCAIAYRDVLDRKGAFKFIQRPTVLGHEFSGTVVAAGSDVRSLKEGNKVVSVHWDQDAAWPSPLKAAGAVDSMFGLTCDGGYAEYVVARAGAFATAPESISLVDASCLVSTFGTVWHACVTKAGLKKGDTIAVTGVSGGVGSAMALVAKALGCTVIGVTSSADKVEAIRATTKCDDVVVAINGKYKLSTPVDQVLEAVGGPTFTSSLRALKPGGALVLIGNVENSVCDLPLGYCILNSIRIIGSDSIPINEFNNEFVPFFDRNGLKPWVQEYVSLEGIPHAHQALEGKNARGRIIADLSLLK</sequence>
<dbReference type="VEuPathDB" id="TriTrypDB:BSAL_00400"/>
<gene>
    <name evidence="5" type="ORF">BSAL_00400</name>
</gene>
<proteinExistence type="inferred from homology"/>
<evidence type="ECO:0000256" key="2">
    <source>
        <dbReference type="ARBA" id="ARBA00023002"/>
    </source>
</evidence>
<reference evidence="6" key="1">
    <citation type="submission" date="2015-09" db="EMBL/GenBank/DDBJ databases">
        <authorList>
            <consortium name="Pathogen Informatics"/>
        </authorList>
    </citation>
    <scope>NUCLEOTIDE SEQUENCE [LARGE SCALE GENOMIC DNA]</scope>
    <source>
        <strain evidence="6">Lake Konstanz</strain>
    </source>
</reference>
<dbReference type="PANTHER" id="PTHR44154:SF1">
    <property type="entry name" value="QUINONE OXIDOREDUCTASE"/>
    <property type="match status" value="1"/>
</dbReference>
<dbReference type="SMART" id="SM00829">
    <property type="entry name" value="PKS_ER"/>
    <property type="match status" value="1"/>
</dbReference>